<sequence>MSSPITLMVATAICAPAILLALRNSNWLVDYLFFVVALNRGVRRMVDYQNGYFDKYSLISLTPIIVCGLATLVVLLHLNTRRRLGQATSETLWIYGLAVLGAFFIGLVNVRLGAVYALGEYIAPIGLLGYAAMHAKEPSVLSRWSNSVAFSTAVVAAYGIYQYYTIPPWDAFWVRAVGFEGYLGNLKPTEMTLFSTMAERGPAASYLCGGLILLLLRPKTLGVFRWPTIALVATAMLLTYSRTVVIWTALAVIVFPLINRGTAILPIAILALLVAAIGPSILSRLPSAEKITSRVSTIGAIQNDGSFKIRLFLIKTTLKSSLQEPFGLGIGSHGLAQRVGKANRGGSGDSTGYIQTLRTFGWIGFFMIVILLYKLWKRSSDLVQSEMDDANVRLFRAWFISGMVALFSGDWMFTATFFWVLAGHCLGLYDLALEEEMADDEAESDLEHDEFDLSQFGSPIPPQQYANSLS</sequence>
<feature type="transmembrane region" description="Helical" evidence="5">
    <location>
        <begin position="56"/>
        <end position="78"/>
    </location>
</feature>
<keyword evidence="3 5" id="KW-1133">Transmembrane helix</keyword>
<name>M5U4U0_9BACT</name>
<proteinExistence type="predicted"/>
<keyword evidence="2 5" id="KW-0812">Transmembrane</keyword>
<dbReference type="Pfam" id="PF04932">
    <property type="entry name" value="Wzy_C"/>
    <property type="match status" value="1"/>
</dbReference>
<dbReference type="Proteomes" id="UP000011885">
    <property type="component" value="Unassembled WGS sequence"/>
</dbReference>
<evidence type="ECO:0000256" key="5">
    <source>
        <dbReference type="SAM" id="Phobius"/>
    </source>
</evidence>
<dbReference type="InterPro" id="IPR051533">
    <property type="entry name" value="WaaL-like"/>
</dbReference>
<dbReference type="InterPro" id="IPR007016">
    <property type="entry name" value="O-antigen_ligase-rel_domated"/>
</dbReference>
<evidence type="ECO:0000313" key="8">
    <source>
        <dbReference type="Proteomes" id="UP000011885"/>
    </source>
</evidence>
<dbReference type="PANTHER" id="PTHR37422">
    <property type="entry name" value="TEICHURONIC ACID BIOSYNTHESIS PROTEIN TUAE"/>
    <property type="match status" value="1"/>
</dbReference>
<dbReference type="EMBL" id="ANOH01000144">
    <property type="protein sequence ID" value="EMI56477.1"/>
    <property type="molecule type" value="Genomic_DNA"/>
</dbReference>
<feature type="transmembrane region" description="Helical" evidence="5">
    <location>
        <begin position="396"/>
        <end position="421"/>
    </location>
</feature>
<organism evidence="7 8">
    <name type="scientific">Rhodopirellula sallentina SM41</name>
    <dbReference type="NCBI Taxonomy" id="1263870"/>
    <lineage>
        <taxon>Bacteria</taxon>
        <taxon>Pseudomonadati</taxon>
        <taxon>Planctomycetota</taxon>
        <taxon>Planctomycetia</taxon>
        <taxon>Pirellulales</taxon>
        <taxon>Pirellulaceae</taxon>
        <taxon>Rhodopirellula</taxon>
    </lineage>
</organism>
<comment type="subcellular location">
    <subcellularLocation>
        <location evidence="1">Membrane</location>
        <topology evidence="1">Multi-pass membrane protein</topology>
    </subcellularLocation>
</comment>
<feature type="transmembrane region" description="Helical" evidence="5">
    <location>
        <begin position="229"/>
        <end position="258"/>
    </location>
</feature>
<evidence type="ECO:0000256" key="2">
    <source>
        <dbReference type="ARBA" id="ARBA00022692"/>
    </source>
</evidence>
<feature type="transmembrane region" description="Helical" evidence="5">
    <location>
        <begin position="264"/>
        <end position="282"/>
    </location>
</feature>
<accession>M5U4U0</accession>
<feature type="transmembrane region" description="Helical" evidence="5">
    <location>
        <begin position="114"/>
        <end position="132"/>
    </location>
</feature>
<evidence type="ECO:0000256" key="3">
    <source>
        <dbReference type="ARBA" id="ARBA00022989"/>
    </source>
</evidence>
<feature type="transmembrane region" description="Helical" evidence="5">
    <location>
        <begin position="90"/>
        <end position="108"/>
    </location>
</feature>
<feature type="transmembrane region" description="Helical" evidence="5">
    <location>
        <begin position="359"/>
        <end position="376"/>
    </location>
</feature>
<comment type="caution">
    <text evidence="7">The sequence shown here is derived from an EMBL/GenBank/DDBJ whole genome shotgun (WGS) entry which is preliminary data.</text>
</comment>
<reference evidence="7 8" key="1">
    <citation type="journal article" date="2013" name="Mar. Genomics">
        <title>Expression of sulfatases in Rhodopirellula baltica and the diversity of sulfatases in the genus Rhodopirellula.</title>
        <authorList>
            <person name="Wegner C.E."/>
            <person name="Richter-Heitmann T."/>
            <person name="Klindworth A."/>
            <person name="Klockow C."/>
            <person name="Richter M."/>
            <person name="Achstetter T."/>
            <person name="Glockner F.O."/>
            <person name="Harder J."/>
        </authorList>
    </citation>
    <scope>NUCLEOTIDE SEQUENCE [LARGE SCALE GENOMIC DNA]</scope>
    <source>
        <strain evidence="7 8">SM41</strain>
    </source>
</reference>
<feature type="transmembrane region" description="Helical" evidence="5">
    <location>
        <begin position="144"/>
        <end position="164"/>
    </location>
</feature>
<keyword evidence="8" id="KW-1185">Reference proteome</keyword>
<evidence type="ECO:0000259" key="6">
    <source>
        <dbReference type="Pfam" id="PF04932"/>
    </source>
</evidence>
<dbReference type="GO" id="GO:0016020">
    <property type="term" value="C:membrane"/>
    <property type="evidence" value="ECO:0007669"/>
    <property type="project" value="UniProtKB-SubCell"/>
</dbReference>
<dbReference type="PATRIC" id="fig|1263870.3.peg.2207"/>
<evidence type="ECO:0000256" key="4">
    <source>
        <dbReference type="ARBA" id="ARBA00023136"/>
    </source>
</evidence>
<evidence type="ECO:0000313" key="7">
    <source>
        <dbReference type="EMBL" id="EMI56477.1"/>
    </source>
</evidence>
<keyword evidence="4 5" id="KW-0472">Membrane</keyword>
<feature type="domain" description="O-antigen ligase-related" evidence="6">
    <location>
        <begin position="229"/>
        <end position="368"/>
    </location>
</feature>
<evidence type="ECO:0000256" key="1">
    <source>
        <dbReference type="ARBA" id="ARBA00004141"/>
    </source>
</evidence>
<protein>
    <submittedName>
        <fullName evidence="7">Transmembrane protein</fullName>
    </submittedName>
</protein>
<dbReference type="PANTHER" id="PTHR37422:SF13">
    <property type="entry name" value="LIPOPOLYSACCHARIDE BIOSYNTHESIS PROTEIN PA4999-RELATED"/>
    <property type="match status" value="1"/>
</dbReference>
<gene>
    <name evidence="7" type="ORF">RSSM_02068</name>
</gene>
<dbReference type="AlphaFoldDB" id="M5U4U0"/>